<comment type="caution">
    <text evidence="2">The sequence shown here is derived from an EMBL/GenBank/DDBJ whole genome shotgun (WGS) entry which is preliminary data.</text>
</comment>
<dbReference type="InterPro" id="IPR021428">
    <property type="entry name" value="DUF3078"/>
</dbReference>
<feature type="transmembrane region" description="Helical" evidence="1">
    <location>
        <begin position="7"/>
        <end position="25"/>
    </location>
</feature>
<proteinExistence type="predicted"/>
<keyword evidence="1" id="KW-1133">Transmembrane helix</keyword>
<dbReference type="Proteomes" id="UP000708576">
    <property type="component" value="Unassembled WGS sequence"/>
</dbReference>
<evidence type="ECO:0000313" key="2">
    <source>
        <dbReference type="EMBL" id="MBS2098920.1"/>
    </source>
</evidence>
<keyword evidence="1" id="KW-0812">Transmembrane</keyword>
<keyword evidence="1" id="KW-0472">Membrane</keyword>
<name>A0ABS5JVI5_9BACT</name>
<dbReference type="Pfam" id="PF11276">
    <property type="entry name" value="DUF3078"/>
    <property type="match status" value="1"/>
</dbReference>
<protein>
    <submittedName>
        <fullName evidence="2">DUF3078 domain-containing protein</fullName>
    </submittedName>
</protein>
<evidence type="ECO:0000256" key="1">
    <source>
        <dbReference type="SAM" id="Phobius"/>
    </source>
</evidence>
<organism evidence="2 3">
    <name type="scientific">Carboxylicivirga linearis</name>
    <dbReference type="NCBI Taxonomy" id="1628157"/>
    <lineage>
        <taxon>Bacteria</taxon>
        <taxon>Pseudomonadati</taxon>
        <taxon>Bacteroidota</taxon>
        <taxon>Bacteroidia</taxon>
        <taxon>Marinilabiliales</taxon>
        <taxon>Marinilabiliaceae</taxon>
        <taxon>Carboxylicivirga</taxon>
    </lineage>
</organism>
<gene>
    <name evidence="2" type="ORF">KEM10_11570</name>
</gene>
<accession>A0ABS5JVI5</accession>
<reference evidence="2 3" key="1">
    <citation type="journal article" date="2015" name="Int. J. Syst. Evol. Microbiol.">
        <title>Carboxylicivirga linearis sp. nov., isolated from a sea cucumber culture pond.</title>
        <authorList>
            <person name="Wang F.Q."/>
            <person name="Zhou Y.X."/>
            <person name="Lin X.Z."/>
            <person name="Chen G.J."/>
            <person name="Du Z.J."/>
        </authorList>
    </citation>
    <scope>NUCLEOTIDE SEQUENCE [LARGE SCALE GENOMIC DNA]</scope>
    <source>
        <strain evidence="2 3">FB218</strain>
    </source>
</reference>
<dbReference type="EMBL" id="JAGUCO010000007">
    <property type="protein sequence ID" value="MBS2098920.1"/>
    <property type="molecule type" value="Genomic_DNA"/>
</dbReference>
<keyword evidence="3" id="KW-1185">Reference proteome</keyword>
<evidence type="ECO:0000313" key="3">
    <source>
        <dbReference type="Proteomes" id="UP000708576"/>
    </source>
</evidence>
<sequence>MQIKKLGVDSLFIFVLVFFISLVFISQDSKGQIVSGQMLEQLWEANEITQESYVDSLGEIFQGSYISKYIRRQIYNGSMLGKLGYPIGEQSKYMPHTFGLKYRVPDYPKIEHQKKDYSSKAFNDYQQFIKKLNQGGSYSSELNLDQRPILQVMRDASIHYPEYVDYMWNDIPDVSHVGRRRLSRRAVEKRISTFIPDTSSTRPSLEQIIIEKSPWEFGGKENIQLSQGYLENWTKGGESNVALSSDLRLNINFTKGKHSWENKITHKIGVISTESESGRFNDDLVEIDTKYGLQSSKKWYYSFLYNIKTQIFKGYDNSDKEHENPISGFLAPAYMSFAVGMDYKPSNKFTLLLSPLTSRLTIVKDTATIDQTRYGIDANKKANVLNGLSVVNSFSYKVSKEINITSKIDIFYQYLNDDGENQKQVDWELIMDMRINQFLSTRLLGNLRYFTTESDKVQIRENFNIAFQYHF</sequence>
<dbReference type="RefSeq" id="WP_212216164.1">
    <property type="nucleotide sequence ID" value="NZ_JAGUCO010000007.1"/>
</dbReference>